<sequence length="226" mass="24631">MLLAAIIDGGVYIPVDGQGSVIFVGVDDSGPVLPGYVSDTCLRQWLPSSADAVLCDALRLIDIAEHTGVHTLAVFSTEQWAKVPLGLVARTLRDRGMRTQGEQTVELIWSTHPLALALRQAFAERILSFPAVRTVWLAHARWGGSDSEQLMVHMDVDASAPEAANALLDAVLSNDVKLRPGDPLVALRVFQPEETDAIREIDRLGLDTVRAHHALSQVEIISRQFD</sequence>
<dbReference type="EMBL" id="JACHJW010000001">
    <property type="protein sequence ID" value="MBB4956299.1"/>
    <property type="molecule type" value="Genomic_DNA"/>
</dbReference>
<accession>A0A7W7WMC6</accession>
<organism evidence="1 2">
    <name type="scientific">Micromonospora polyrhachis</name>
    <dbReference type="NCBI Taxonomy" id="1282883"/>
    <lineage>
        <taxon>Bacteria</taxon>
        <taxon>Bacillati</taxon>
        <taxon>Actinomycetota</taxon>
        <taxon>Actinomycetes</taxon>
        <taxon>Micromonosporales</taxon>
        <taxon>Micromonosporaceae</taxon>
        <taxon>Micromonospora</taxon>
    </lineage>
</organism>
<keyword evidence="2" id="KW-1185">Reference proteome</keyword>
<evidence type="ECO:0000313" key="1">
    <source>
        <dbReference type="EMBL" id="MBB4956299.1"/>
    </source>
</evidence>
<reference evidence="1 2" key="1">
    <citation type="submission" date="2020-08" db="EMBL/GenBank/DDBJ databases">
        <title>Sequencing the genomes of 1000 actinobacteria strains.</title>
        <authorList>
            <person name="Klenk H.-P."/>
        </authorList>
    </citation>
    <scope>NUCLEOTIDE SEQUENCE [LARGE SCALE GENOMIC DNA]</scope>
    <source>
        <strain evidence="1 2">DSM 45886</strain>
    </source>
</reference>
<dbReference type="RefSeq" id="WP_184531671.1">
    <property type="nucleotide sequence ID" value="NZ_JACHJW010000001.1"/>
</dbReference>
<protein>
    <submittedName>
        <fullName evidence="1">Uncharacterized protein</fullName>
    </submittedName>
</protein>
<dbReference type="AlphaFoldDB" id="A0A7W7WMC6"/>
<proteinExistence type="predicted"/>
<comment type="caution">
    <text evidence="1">The sequence shown here is derived from an EMBL/GenBank/DDBJ whole genome shotgun (WGS) entry which is preliminary data.</text>
</comment>
<name>A0A7W7WMC6_9ACTN</name>
<gene>
    <name evidence="1" type="ORF">FHR38_000032</name>
</gene>
<evidence type="ECO:0000313" key="2">
    <source>
        <dbReference type="Proteomes" id="UP000578819"/>
    </source>
</evidence>
<dbReference type="Proteomes" id="UP000578819">
    <property type="component" value="Unassembled WGS sequence"/>
</dbReference>